<evidence type="ECO:0000313" key="3">
    <source>
        <dbReference type="EMBL" id="KAL3407762.1"/>
    </source>
</evidence>
<protein>
    <submittedName>
        <fullName evidence="3">Uncharacterized protein</fullName>
    </submittedName>
</protein>
<feature type="chain" id="PRO_5044851949" evidence="2">
    <location>
        <begin position="19"/>
        <end position="248"/>
    </location>
</feature>
<evidence type="ECO:0000313" key="4">
    <source>
        <dbReference type="Proteomes" id="UP001627154"/>
    </source>
</evidence>
<proteinExistence type="predicted"/>
<sequence>MKAAAVFAIILLICGAQARGTDVGEAENKNIIQTQLKNLIDYINTKLKTSIKGTEDELEKLNKETEKARQHFLMEMNEYVMYFENLSDGSNSIHERAKKLNVSTLECDSKWAPLKKLFEESTNGIISCYSKQSRLIKSKYNDLIMQFAITKNTIEDNAIQARLCIDQATVFTSLSAAACLAKAEILSDLVYAVGPGKIELRSHASDIEEFKKQLQTCRAGMVDDMRAKSHYMDIQVQECIFDKISKET</sequence>
<feature type="signal peptide" evidence="2">
    <location>
        <begin position="1"/>
        <end position="18"/>
    </location>
</feature>
<evidence type="ECO:0000256" key="1">
    <source>
        <dbReference type="SAM" id="Coils"/>
    </source>
</evidence>
<comment type="caution">
    <text evidence="3">The sequence shown here is derived from an EMBL/GenBank/DDBJ whole genome shotgun (WGS) entry which is preliminary data.</text>
</comment>
<reference evidence="3 4" key="1">
    <citation type="journal article" date="2024" name="bioRxiv">
        <title>A reference genome for Trichogramma kaykai: A tiny desert-dwelling parasitoid wasp with competing sex-ratio distorters.</title>
        <authorList>
            <person name="Culotta J."/>
            <person name="Lindsey A.R."/>
        </authorList>
    </citation>
    <scope>NUCLEOTIDE SEQUENCE [LARGE SCALE GENOMIC DNA]</scope>
    <source>
        <strain evidence="3 4">KSX58</strain>
    </source>
</reference>
<accession>A0ABD2XR71</accession>
<name>A0ABD2XR71_9HYME</name>
<keyword evidence="4" id="KW-1185">Reference proteome</keyword>
<gene>
    <name evidence="3" type="ORF">TKK_000022</name>
</gene>
<feature type="coiled-coil region" evidence="1">
    <location>
        <begin position="44"/>
        <end position="71"/>
    </location>
</feature>
<dbReference type="EMBL" id="JBJJXI010000002">
    <property type="protein sequence ID" value="KAL3407762.1"/>
    <property type="molecule type" value="Genomic_DNA"/>
</dbReference>
<dbReference type="Proteomes" id="UP001627154">
    <property type="component" value="Unassembled WGS sequence"/>
</dbReference>
<evidence type="ECO:0000256" key="2">
    <source>
        <dbReference type="SAM" id="SignalP"/>
    </source>
</evidence>
<keyword evidence="1" id="KW-0175">Coiled coil</keyword>
<keyword evidence="2" id="KW-0732">Signal</keyword>
<dbReference type="AlphaFoldDB" id="A0ABD2XR71"/>
<organism evidence="3 4">
    <name type="scientific">Trichogramma kaykai</name>
    <dbReference type="NCBI Taxonomy" id="54128"/>
    <lineage>
        <taxon>Eukaryota</taxon>
        <taxon>Metazoa</taxon>
        <taxon>Ecdysozoa</taxon>
        <taxon>Arthropoda</taxon>
        <taxon>Hexapoda</taxon>
        <taxon>Insecta</taxon>
        <taxon>Pterygota</taxon>
        <taxon>Neoptera</taxon>
        <taxon>Endopterygota</taxon>
        <taxon>Hymenoptera</taxon>
        <taxon>Apocrita</taxon>
        <taxon>Proctotrupomorpha</taxon>
        <taxon>Chalcidoidea</taxon>
        <taxon>Trichogrammatidae</taxon>
        <taxon>Trichogramma</taxon>
    </lineage>
</organism>